<evidence type="ECO:0000313" key="7">
    <source>
        <dbReference type="EMBL" id="CAD7663577.1"/>
    </source>
</evidence>
<comment type="cofactor">
    <cofactor evidence="1">
        <name>FMN</name>
        <dbReference type="ChEBI" id="CHEBI:58210"/>
    </cofactor>
</comment>
<keyword evidence="4" id="KW-0521">NADP</keyword>
<evidence type="ECO:0000256" key="1">
    <source>
        <dbReference type="ARBA" id="ARBA00001917"/>
    </source>
</evidence>
<evidence type="ECO:0000256" key="3">
    <source>
        <dbReference type="ARBA" id="ARBA00022643"/>
    </source>
</evidence>
<evidence type="ECO:0000259" key="6">
    <source>
        <dbReference type="Pfam" id="PF00724"/>
    </source>
</evidence>
<name>A0A7R9QYW7_9ACAR</name>
<dbReference type="Proteomes" id="UP000728032">
    <property type="component" value="Unassembled WGS sequence"/>
</dbReference>
<feature type="non-terminal residue" evidence="7">
    <location>
        <position position="1"/>
    </location>
</feature>
<dbReference type="SUPFAM" id="SSF51395">
    <property type="entry name" value="FMN-linked oxidoreductases"/>
    <property type="match status" value="1"/>
</dbReference>
<dbReference type="InterPro" id="IPR013785">
    <property type="entry name" value="Aldolase_TIM"/>
</dbReference>
<dbReference type="AlphaFoldDB" id="A0A7R9QYW7"/>
<keyword evidence="8" id="KW-1185">Reference proteome</keyword>
<keyword evidence="2" id="KW-0285">Flavoprotein</keyword>
<dbReference type="EMBL" id="OC948103">
    <property type="protein sequence ID" value="CAD7663577.1"/>
    <property type="molecule type" value="Genomic_DNA"/>
</dbReference>
<dbReference type="Pfam" id="PF00724">
    <property type="entry name" value="Oxidored_FMN"/>
    <property type="match status" value="1"/>
</dbReference>
<feature type="domain" description="NADH:flavin oxidoreductase/NADH oxidase N-terminal" evidence="6">
    <location>
        <begin position="37"/>
        <end position="134"/>
    </location>
</feature>
<gene>
    <name evidence="7" type="ORF">ONB1V03_LOCUS20135</name>
</gene>
<dbReference type="InterPro" id="IPR001155">
    <property type="entry name" value="OxRdtase_FMN_N"/>
</dbReference>
<dbReference type="GO" id="GO:0050661">
    <property type="term" value="F:NADP binding"/>
    <property type="evidence" value="ECO:0007669"/>
    <property type="project" value="InterPro"/>
</dbReference>
<reference evidence="7" key="1">
    <citation type="submission" date="2020-11" db="EMBL/GenBank/DDBJ databases">
        <authorList>
            <person name="Tran Van P."/>
        </authorList>
    </citation>
    <scope>NUCLEOTIDE SEQUENCE</scope>
</reference>
<sequence>GRKGSTPVIWKGIRGETLPEEKGGWRVIAPSALPFDGTSQVPKEANEIDIEVLQQAFVASAKRAVRAGFEVIELHYAHGYLGSTWLSPHSNKRTDRYGGSLENRMRFGLETAHRVRKVIPKETPLFVRISVTDYAD</sequence>
<dbReference type="GO" id="GO:0010181">
    <property type="term" value="F:FMN binding"/>
    <property type="evidence" value="ECO:0007669"/>
    <property type="project" value="InterPro"/>
</dbReference>
<evidence type="ECO:0000256" key="2">
    <source>
        <dbReference type="ARBA" id="ARBA00022630"/>
    </source>
</evidence>
<evidence type="ECO:0000313" key="8">
    <source>
        <dbReference type="Proteomes" id="UP000728032"/>
    </source>
</evidence>
<dbReference type="OrthoDB" id="72788at2759"/>
<evidence type="ECO:0000256" key="5">
    <source>
        <dbReference type="ARBA" id="ARBA00023002"/>
    </source>
</evidence>
<proteinExistence type="predicted"/>
<keyword evidence="5" id="KW-0560">Oxidoreductase</keyword>
<dbReference type="EMBL" id="CAJPVJ010033278">
    <property type="protein sequence ID" value="CAG2180714.1"/>
    <property type="molecule type" value="Genomic_DNA"/>
</dbReference>
<dbReference type="PANTHER" id="PTHR43303:SF4">
    <property type="entry name" value="NADPH DEHYDROGENASE C23G7.10C-RELATED"/>
    <property type="match status" value="1"/>
</dbReference>
<feature type="non-terminal residue" evidence="7">
    <location>
        <position position="136"/>
    </location>
</feature>
<dbReference type="InterPro" id="IPR044152">
    <property type="entry name" value="YqjM-like"/>
</dbReference>
<dbReference type="Gene3D" id="3.20.20.70">
    <property type="entry name" value="Aldolase class I"/>
    <property type="match status" value="1"/>
</dbReference>
<evidence type="ECO:0000256" key="4">
    <source>
        <dbReference type="ARBA" id="ARBA00022857"/>
    </source>
</evidence>
<organism evidence="7">
    <name type="scientific">Oppiella nova</name>
    <dbReference type="NCBI Taxonomy" id="334625"/>
    <lineage>
        <taxon>Eukaryota</taxon>
        <taxon>Metazoa</taxon>
        <taxon>Ecdysozoa</taxon>
        <taxon>Arthropoda</taxon>
        <taxon>Chelicerata</taxon>
        <taxon>Arachnida</taxon>
        <taxon>Acari</taxon>
        <taxon>Acariformes</taxon>
        <taxon>Sarcoptiformes</taxon>
        <taxon>Oribatida</taxon>
        <taxon>Brachypylina</taxon>
        <taxon>Oppioidea</taxon>
        <taxon>Oppiidae</taxon>
        <taxon>Oppiella</taxon>
    </lineage>
</organism>
<dbReference type="PANTHER" id="PTHR43303">
    <property type="entry name" value="NADPH DEHYDROGENASE C23G7.10C-RELATED"/>
    <property type="match status" value="1"/>
</dbReference>
<accession>A0A7R9QYW7</accession>
<dbReference type="GO" id="GO:0003959">
    <property type="term" value="F:NADPH dehydrogenase activity"/>
    <property type="evidence" value="ECO:0007669"/>
    <property type="project" value="InterPro"/>
</dbReference>
<protein>
    <recommendedName>
        <fullName evidence="6">NADH:flavin oxidoreductase/NADH oxidase N-terminal domain-containing protein</fullName>
    </recommendedName>
</protein>
<keyword evidence="3" id="KW-0288">FMN</keyword>